<dbReference type="AlphaFoldDB" id="A0A2S6I554"/>
<feature type="transmembrane region" description="Helical" evidence="1">
    <location>
        <begin position="12"/>
        <end position="32"/>
    </location>
</feature>
<evidence type="ECO:0000313" key="2">
    <source>
        <dbReference type="EMBL" id="PPK86221.1"/>
    </source>
</evidence>
<accession>A0A2S6I554</accession>
<dbReference type="OrthoDB" id="1453649at2"/>
<gene>
    <name evidence="2" type="ORF">CLV84_3143</name>
</gene>
<reference evidence="2 3" key="1">
    <citation type="submission" date="2018-02" db="EMBL/GenBank/DDBJ databases">
        <title>Genomic Encyclopedia of Archaeal and Bacterial Type Strains, Phase II (KMG-II): from individual species to whole genera.</title>
        <authorList>
            <person name="Goeker M."/>
        </authorList>
    </citation>
    <scope>NUCLEOTIDE SEQUENCE [LARGE SCALE GENOMIC DNA]</scope>
    <source>
        <strain evidence="2 3">DSM 29526</strain>
    </source>
</reference>
<organism evidence="2 3">
    <name type="scientific">Neolewinella xylanilytica</name>
    <dbReference type="NCBI Taxonomy" id="1514080"/>
    <lineage>
        <taxon>Bacteria</taxon>
        <taxon>Pseudomonadati</taxon>
        <taxon>Bacteroidota</taxon>
        <taxon>Saprospiria</taxon>
        <taxon>Saprospirales</taxon>
        <taxon>Lewinellaceae</taxon>
        <taxon>Neolewinella</taxon>
    </lineage>
</organism>
<dbReference type="RefSeq" id="WP_104420671.1">
    <property type="nucleotide sequence ID" value="NZ_PTJC01000006.1"/>
</dbReference>
<dbReference type="EMBL" id="PTJC01000006">
    <property type="protein sequence ID" value="PPK86221.1"/>
    <property type="molecule type" value="Genomic_DNA"/>
</dbReference>
<name>A0A2S6I554_9BACT</name>
<keyword evidence="3" id="KW-1185">Reference proteome</keyword>
<keyword evidence="1" id="KW-0472">Membrane</keyword>
<sequence length="81" mass="8321">MAASIKNPGWKTCCVLAVVIMTVAFTPLFLPAGTIEPTVGGMPYTLWSGIALCIVMVILTGIATVVHPGGGAFTQAKEKAS</sequence>
<keyword evidence="1" id="KW-1133">Transmembrane helix</keyword>
<comment type="caution">
    <text evidence="2">The sequence shown here is derived from an EMBL/GenBank/DDBJ whole genome shotgun (WGS) entry which is preliminary data.</text>
</comment>
<protein>
    <submittedName>
        <fullName evidence="2">Uncharacterized protein</fullName>
    </submittedName>
</protein>
<feature type="transmembrane region" description="Helical" evidence="1">
    <location>
        <begin position="44"/>
        <end position="66"/>
    </location>
</feature>
<proteinExistence type="predicted"/>
<keyword evidence="1" id="KW-0812">Transmembrane</keyword>
<evidence type="ECO:0000256" key="1">
    <source>
        <dbReference type="SAM" id="Phobius"/>
    </source>
</evidence>
<dbReference type="Proteomes" id="UP000237662">
    <property type="component" value="Unassembled WGS sequence"/>
</dbReference>
<evidence type="ECO:0000313" key="3">
    <source>
        <dbReference type="Proteomes" id="UP000237662"/>
    </source>
</evidence>